<dbReference type="EMBL" id="MK962752">
    <property type="protein sequence ID" value="QEG05300.1"/>
    <property type="molecule type" value="Genomic_DNA"/>
</dbReference>
<dbReference type="Proteomes" id="UP000322985">
    <property type="component" value="Segment"/>
</dbReference>
<protein>
    <submittedName>
        <fullName evidence="1">Uncharacterized protein</fullName>
    </submittedName>
</protein>
<proteinExistence type="predicted"/>
<gene>
    <name evidence="1" type="ORF">JK23_00261</name>
</gene>
<evidence type="ECO:0000313" key="1">
    <source>
        <dbReference type="EMBL" id="QEG05300.1"/>
    </source>
</evidence>
<sequence>MKRLLVTGYIFVLVLFTMVGAFMAFGAPFNDKVAIVMCFGGGYICFERLCKMCGIYE</sequence>
<name>A0A5B9MUT1_9CAUD</name>
<reference evidence="1 2" key="1">
    <citation type="submission" date="2019-05" db="EMBL/GenBank/DDBJ databases">
        <title>A quest of great importance - developing a broad spectrum Shigella ssp. and Escherichia coli phage collection.</title>
        <authorList>
            <person name="Kaczorowska J."/>
            <person name="Casey E."/>
            <person name="Neve H."/>
            <person name="Noben J.-P."/>
            <person name="Lugli G.A."/>
            <person name="Ventura M."/>
            <person name="van Sinderen D."/>
            <person name="Mahony J."/>
        </authorList>
    </citation>
    <scope>NUCLEOTIDE SEQUENCE [LARGE SCALE GENOMIC DNA]</scope>
    <source>
        <strain evidence="1 2">JK23</strain>
    </source>
</reference>
<organism evidence="1 2">
    <name type="scientific">Shigella phage JK23</name>
    <dbReference type="NCBI Taxonomy" id="2591058"/>
    <lineage>
        <taxon>Viruses</taxon>
        <taxon>Duplodnaviria</taxon>
        <taxon>Heunggongvirae</taxon>
        <taxon>Uroviricota</taxon>
        <taxon>Caudoviricetes</taxon>
        <taxon>Pantevenvirales</taxon>
        <taxon>Straboviridae</taxon>
        <taxon>Tevenvirinae</taxon>
        <taxon>Tequatrovirus</taxon>
        <taxon>Tequatrovirus gee4498</taxon>
    </lineage>
</organism>
<evidence type="ECO:0000313" key="2">
    <source>
        <dbReference type="Proteomes" id="UP000322985"/>
    </source>
</evidence>
<accession>A0A5B9MUT1</accession>